<proteinExistence type="inferred from homology"/>
<keyword evidence="11" id="KW-0012">Acyltransferase</keyword>
<feature type="compositionally biased region" description="Basic and acidic residues" evidence="14">
    <location>
        <begin position="213"/>
        <end position="237"/>
    </location>
</feature>
<keyword evidence="7" id="KW-0028">Amino-acid biosynthesis</keyword>
<dbReference type="Gene3D" id="2.160.10.10">
    <property type="entry name" value="Hexapeptide repeat proteins"/>
    <property type="match status" value="1"/>
</dbReference>
<comment type="caution">
    <text evidence="15">The sequence shown here is derived from an EMBL/GenBank/DDBJ whole genome shotgun (WGS) entry which is preliminary data.</text>
</comment>
<evidence type="ECO:0000256" key="6">
    <source>
        <dbReference type="ARBA" id="ARBA00022490"/>
    </source>
</evidence>
<reference evidence="15 16" key="1">
    <citation type="journal article" date="2019" name="Int. J. Syst. Evol. Microbiol.">
        <title>The Global Catalogue of Microorganisms (GCM) 10K type strain sequencing project: providing services to taxonomists for standard genome sequencing and annotation.</title>
        <authorList>
            <consortium name="The Broad Institute Genomics Platform"/>
            <consortium name="The Broad Institute Genome Sequencing Center for Infectious Disease"/>
            <person name="Wu L."/>
            <person name="Ma J."/>
        </authorList>
    </citation>
    <scope>NUCLEOTIDE SEQUENCE [LARGE SCALE GENOMIC DNA]</scope>
    <source>
        <strain evidence="15 16">JCM 16328</strain>
    </source>
</reference>
<organism evidence="15 16">
    <name type="scientific">Natronoarchaeum mannanilyticum</name>
    <dbReference type="NCBI Taxonomy" id="926360"/>
    <lineage>
        <taxon>Archaea</taxon>
        <taxon>Methanobacteriati</taxon>
        <taxon>Methanobacteriota</taxon>
        <taxon>Stenosarchaea group</taxon>
        <taxon>Halobacteria</taxon>
        <taxon>Halobacteriales</taxon>
        <taxon>Natronoarchaeaceae</taxon>
    </lineage>
</organism>
<evidence type="ECO:0000256" key="10">
    <source>
        <dbReference type="ARBA" id="ARBA00023192"/>
    </source>
</evidence>
<evidence type="ECO:0000256" key="9">
    <source>
        <dbReference type="ARBA" id="ARBA00022737"/>
    </source>
</evidence>
<keyword evidence="10" id="KW-0198">Cysteine biosynthesis</keyword>
<gene>
    <name evidence="15" type="ORF">GCM10009020_21120</name>
</gene>
<evidence type="ECO:0000256" key="2">
    <source>
        <dbReference type="ARBA" id="ARBA00004876"/>
    </source>
</evidence>
<evidence type="ECO:0000256" key="4">
    <source>
        <dbReference type="ARBA" id="ARBA00013266"/>
    </source>
</evidence>
<comment type="similarity">
    <text evidence="3">Belongs to the transferase hexapeptide repeat family.</text>
</comment>
<dbReference type="CDD" id="cd03354">
    <property type="entry name" value="LbH_SAT"/>
    <property type="match status" value="1"/>
</dbReference>
<dbReference type="PANTHER" id="PTHR42811">
    <property type="entry name" value="SERINE ACETYLTRANSFERASE"/>
    <property type="match status" value="1"/>
</dbReference>
<dbReference type="Pfam" id="PF00132">
    <property type="entry name" value="Hexapep"/>
    <property type="match status" value="1"/>
</dbReference>
<feature type="region of interest" description="Disordered" evidence="14">
    <location>
        <begin position="173"/>
        <end position="243"/>
    </location>
</feature>
<evidence type="ECO:0000256" key="11">
    <source>
        <dbReference type="ARBA" id="ARBA00023315"/>
    </source>
</evidence>
<feature type="compositionally biased region" description="Acidic residues" evidence="14">
    <location>
        <begin position="201"/>
        <end position="212"/>
    </location>
</feature>
<evidence type="ECO:0000256" key="3">
    <source>
        <dbReference type="ARBA" id="ARBA00007274"/>
    </source>
</evidence>
<evidence type="ECO:0000256" key="8">
    <source>
        <dbReference type="ARBA" id="ARBA00022679"/>
    </source>
</evidence>
<dbReference type="EC" id="2.3.1.30" evidence="4"/>
<dbReference type="InterPro" id="IPR053376">
    <property type="entry name" value="Serine_acetyltransferase"/>
</dbReference>
<dbReference type="Gene3D" id="1.10.3130.10">
    <property type="entry name" value="serine acetyltransferase, domain 1"/>
    <property type="match status" value="1"/>
</dbReference>
<sequence>MTGWKRAGTDGAADAGWSMLERIREDVRTALEKDPAAKSRREVLTSYPGLHAVWVHRIAHALWNGGLPWLARLVSHVSRFLTGVEIHPAATVGRRCFIDHGSGVVIGETAEIGDDVHMHHGCTLGGNSPRPEKRHPTLEDGVTLGADATLVGDITIGEGATVGAGAVVVDDVPPETTVTGVPAEPVEPGTTTADSVAGGDPDADPAPTDDSDDARPGPDGERGVEAGRGGDAERDAAQRAALAGSGAVALLDESCEDRTGAPDPEELLDAIDAALADAEDRERRLRELREDVERLRRDR</sequence>
<accession>A0AAV3T9N7</accession>
<dbReference type="AlphaFoldDB" id="A0AAV3T9N7"/>
<evidence type="ECO:0000256" key="12">
    <source>
        <dbReference type="ARBA" id="ARBA00049486"/>
    </source>
</evidence>
<dbReference type="FunFam" id="1.10.3130.10:FF:000003">
    <property type="entry name" value="Serine acetyltransferase"/>
    <property type="match status" value="1"/>
</dbReference>
<evidence type="ECO:0000313" key="15">
    <source>
        <dbReference type="EMBL" id="GAA0673789.1"/>
    </source>
</evidence>
<dbReference type="NCBIfam" id="NF041874">
    <property type="entry name" value="EPS_EpsC"/>
    <property type="match status" value="1"/>
</dbReference>
<protein>
    <recommendedName>
        <fullName evidence="5">Serine acetyltransferase</fullName>
        <ecNumber evidence="4">2.3.1.30</ecNumber>
    </recommendedName>
</protein>
<feature type="compositionally biased region" description="Low complexity" evidence="14">
    <location>
        <begin position="173"/>
        <end position="200"/>
    </location>
</feature>
<dbReference type="InterPro" id="IPR045304">
    <property type="entry name" value="LbH_SAT"/>
</dbReference>
<dbReference type="FunFam" id="2.160.10.10:FF:000007">
    <property type="entry name" value="Serine acetyltransferase"/>
    <property type="match status" value="1"/>
</dbReference>
<evidence type="ECO:0000256" key="5">
    <source>
        <dbReference type="ARBA" id="ARBA00018522"/>
    </source>
</evidence>
<dbReference type="NCBIfam" id="TIGR01172">
    <property type="entry name" value="cysE"/>
    <property type="match status" value="1"/>
</dbReference>
<dbReference type="GO" id="GO:0006535">
    <property type="term" value="P:cysteine biosynthetic process from serine"/>
    <property type="evidence" value="ECO:0007669"/>
    <property type="project" value="InterPro"/>
</dbReference>
<comment type="catalytic activity">
    <reaction evidence="12">
        <text>L-serine + acetyl-CoA = O-acetyl-L-serine + CoA</text>
        <dbReference type="Rhea" id="RHEA:24560"/>
        <dbReference type="ChEBI" id="CHEBI:33384"/>
        <dbReference type="ChEBI" id="CHEBI:57287"/>
        <dbReference type="ChEBI" id="CHEBI:57288"/>
        <dbReference type="ChEBI" id="CHEBI:58340"/>
        <dbReference type="EC" id="2.3.1.30"/>
    </reaction>
</comment>
<evidence type="ECO:0000256" key="1">
    <source>
        <dbReference type="ARBA" id="ARBA00004496"/>
    </source>
</evidence>
<keyword evidence="8" id="KW-0808">Transferase</keyword>
<dbReference type="EMBL" id="BAAADV010000004">
    <property type="protein sequence ID" value="GAA0673789.1"/>
    <property type="molecule type" value="Genomic_DNA"/>
</dbReference>
<evidence type="ECO:0000256" key="7">
    <source>
        <dbReference type="ARBA" id="ARBA00022605"/>
    </source>
</evidence>
<dbReference type="PROSITE" id="PS00101">
    <property type="entry name" value="HEXAPEP_TRANSFERASES"/>
    <property type="match status" value="1"/>
</dbReference>
<name>A0AAV3T9N7_9EURY</name>
<evidence type="ECO:0000256" key="13">
    <source>
        <dbReference type="SAM" id="Coils"/>
    </source>
</evidence>
<dbReference type="InterPro" id="IPR018357">
    <property type="entry name" value="Hexapep_transf_CS"/>
</dbReference>
<dbReference type="InterPro" id="IPR001451">
    <property type="entry name" value="Hexapep"/>
</dbReference>
<evidence type="ECO:0000256" key="14">
    <source>
        <dbReference type="SAM" id="MobiDB-lite"/>
    </source>
</evidence>
<dbReference type="InterPro" id="IPR005881">
    <property type="entry name" value="Ser_O-AcTrfase"/>
</dbReference>
<keyword evidence="13" id="KW-0175">Coiled coil</keyword>
<feature type="coiled-coil region" evidence="13">
    <location>
        <begin position="268"/>
        <end position="298"/>
    </location>
</feature>
<keyword evidence="16" id="KW-1185">Reference proteome</keyword>
<evidence type="ECO:0000313" key="16">
    <source>
        <dbReference type="Proteomes" id="UP001500420"/>
    </source>
</evidence>
<comment type="subcellular location">
    <subcellularLocation>
        <location evidence="1">Cytoplasm</location>
    </subcellularLocation>
</comment>
<comment type="pathway">
    <text evidence="2">Amino-acid biosynthesis; L-cysteine biosynthesis; L-cysteine from L-serine: step 1/2.</text>
</comment>
<dbReference type="GO" id="GO:0009001">
    <property type="term" value="F:serine O-acetyltransferase activity"/>
    <property type="evidence" value="ECO:0007669"/>
    <property type="project" value="UniProtKB-EC"/>
</dbReference>
<keyword evidence="9" id="KW-0677">Repeat</keyword>
<dbReference type="InterPro" id="IPR011004">
    <property type="entry name" value="Trimer_LpxA-like_sf"/>
</dbReference>
<dbReference type="GO" id="GO:0005737">
    <property type="term" value="C:cytoplasm"/>
    <property type="evidence" value="ECO:0007669"/>
    <property type="project" value="UniProtKB-SubCell"/>
</dbReference>
<dbReference type="Proteomes" id="UP001500420">
    <property type="component" value="Unassembled WGS sequence"/>
</dbReference>
<dbReference type="SUPFAM" id="SSF51161">
    <property type="entry name" value="Trimeric LpxA-like enzymes"/>
    <property type="match status" value="1"/>
</dbReference>
<dbReference type="InterPro" id="IPR042122">
    <property type="entry name" value="Ser_AcTrfase_N_sf"/>
</dbReference>
<keyword evidence="6" id="KW-0963">Cytoplasm</keyword>